<dbReference type="EMBL" id="QQAY01000039">
    <property type="protein sequence ID" value="RDI36211.1"/>
    <property type="molecule type" value="Genomic_DNA"/>
</dbReference>
<evidence type="ECO:0000313" key="3">
    <source>
        <dbReference type="EMBL" id="RDI36211.1"/>
    </source>
</evidence>
<evidence type="ECO:0000256" key="1">
    <source>
        <dbReference type="ARBA" id="ARBA00002286"/>
    </source>
</evidence>
<keyword evidence="4" id="KW-1185">Reference proteome</keyword>
<reference evidence="3 4" key="1">
    <citation type="submission" date="2018-07" db="EMBL/GenBank/DDBJ databases">
        <title>Genomic Encyclopedia of Type Strains, Phase IV (KMG-IV): sequencing the most valuable type-strain genomes for metagenomic binning, comparative biology and taxonomic classification.</title>
        <authorList>
            <person name="Goeker M."/>
        </authorList>
    </citation>
    <scope>NUCLEOTIDE SEQUENCE [LARGE SCALE GENOMIC DNA]</scope>
    <source>
        <strain evidence="3 4">DSM 25281</strain>
    </source>
</reference>
<dbReference type="Pfam" id="PF13276">
    <property type="entry name" value="HTH_21"/>
    <property type="match status" value="1"/>
</dbReference>
<dbReference type="Gene3D" id="3.30.420.10">
    <property type="entry name" value="Ribonuclease H-like superfamily/Ribonuclease H"/>
    <property type="match status" value="1"/>
</dbReference>
<dbReference type="AlphaFoldDB" id="A0A370FX48"/>
<dbReference type="InterPro" id="IPR012337">
    <property type="entry name" value="RNaseH-like_sf"/>
</dbReference>
<accession>A0A370FX48</accession>
<gene>
    <name evidence="3" type="ORF">DFR59_1391</name>
</gene>
<dbReference type="InterPro" id="IPR001584">
    <property type="entry name" value="Integrase_cat-core"/>
</dbReference>
<dbReference type="SUPFAM" id="SSF53098">
    <property type="entry name" value="Ribonuclease H-like"/>
    <property type="match status" value="1"/>
</dbReference>
<dbReference type="InterPro" id="IPR025948">
    <property type="entry name" value="HTH-like_dom"/>
</dbReference>
<organism evidence="3 4">
    <name type="scientific">Falsibacillus pallidus</name>
    <dbReference type="NCBI Taxonomy" id="493781"/>
    <lineage>
        <taxon>Bacteria</taxon>
        <taxon>Bacillati</taxon>
        <taxon>Bacillota</taxon>
        <taxon>Bacilli</taxon>
        <taxon>Bacillales</taxon>
        <taxon>Bacillaceae</taxon>
        <taxon>Falsibacillus</taxon>
    </lineage>
</organism>
<dbReference type="GO" id="GO:0015074">
    <property type="term" value="P:DNA integration"/>
    <property type="evidence" value="ECO:0007669"/>
    <property type="project" value="InterPro"/>
</dbReference>
<dbReference type="InterPro" id="IPR036397">
    <property type="entry name" value="RNaseH_sf"/>
</dbReference>
<evidence type="ECO:0000313" key="4">
    <source>
        <dbReference type="Proteomes" id="UP000255326"/>
    </source>
</evidence>
<name>A0A370FX48_9BACI</name>
<comment type="function">
    <text evidence="1">Involved in the transposition of the insertion sequence.</text>
</comment>
<sequence>MCEVLNVSTSGYYAWEKRLDQEETERQRWRRLLDERIRFHFHDNLGTYGSPRIYRKLIEVDHIQVSLKTVTNRMREMGLYATPPTRYIQTTDSDHQQLVYKNELNRKFKPEEPNRVWATDITYIHTGEGFLYLNPVLDLFSRQVISYSIDDRMDAELPLKALKEALEIRQPAEGWIHHSDRGSVYCSKKYIKALEDAKATISMSRKATPYDNACVESFFASLKKEYLYKFVFKTKAEAIGAIKFYIQFYNRKRIHSTLEYATPIEYEKAYKEAQRLNATEEKLPSA</sequence>
<protein>
    <submittedName>
        <fullName evidence="3">Transposase InsO family protein</fullName>
    </submittedName>
</protein>
<dbReference type="PROSITE" id="PS50994">
    <property type="entry name" value="INTEGRASE"/>
    <property type="match status" value="1"/>
</dbReference>
<feature type="domain" description="Integrase catalytic" evidence="2">
    <location>
        <begin position="109"/>
        <end position="271"/>
    </location>
</feature>
<dbReference type="PANTHER" id="PTHR46889">
    <property type="entry name" value="TRANSPOSASE INSF FOR INSERTION SEQUENCE IS3B-RELATED"/>
    <property type="match status" value="1"/>
</dbReference>
<dbReference type="Pfam" id="PF00665">
    <property type="entry name" value="rve"/>
    <property type="match status" value="1"/>
</dbReference>
<dbReference type="Proteomes" id="UP000255326">
    <property type="component" value="Unassembled WGS sequence"/>
</dbReference>
<comment type="caution">
    <text evidence="3">The sequence shown here is derived from an EMBL/GenBank/DDBJ whole genome shotgun (WGS) entry which is preliminary data.</text>
</comment>
<dbReference type="InterPro" id="IPR048020">
    <property type="entry name" value="Transpos_IS3"/>
</dbReference>
<dbReference type="NCBIfam" id="NF033516">
    <property type="entry name" value="transpos_IS3"/>
    <property type="match status" value="1"/>
</dbReference>
<dbReference type="PANTHER" id="PTHR46889:SF4">
    <property type="entry name" value="TRANSPOSASE INSO FOR INSERTION SEQUENCE ELEMENT IS911B-RELATED"/>
    <property type="match status" value="1"/>
</dbReference>
<dbReference type="GO" id="GO:0003676">
    <property type="term" value="F:nucleic acid binding"/>
    <property type="evidence" value="ECO:0007669"/>
    <property type="project" value="InterPro"/>
</dbReference>
<proteinExistence type="predicted"/>
<evidence type="ECO:0000259" key="2">
    <source>
        <dbReference type="PROSITE" id="PS50994"/>
    </source>
</evidence>
<dbReference type="InterPro" id="IPR050900">
    <property type="entry name" value="Transposase_IS3/IS150/IS904"/>
</dbReference>
<dbReference type="Pfam" id="PF13333">
    <property type="entry name" value="rve_2"/>
    <property type="match status" value="1"/>
</dbReference>